<dbReference type="Proteomes" id="UP001530293">
    <property type="component" value="Unassembled WGS sequence"/>
</dbReference>
<evidence type="ECO:0000256" key="1">
    <source>
        <dbReference type="SAM" id="Coils"/>
    </source>
</evidence>
<feature type="compositionally biased region" description="Acidic residues" evidence="2">
    <location>
        <begin position="378"/>
        <end position="393"/>
    </location>
</feature>
<feature type="region of interest" description="Disordered" evidence="2">
    <location>
        <begin position="1"/>
        <end position="125"/>
    </location>
</feature>
<proteinExistence type="predicted"/>
<feature type="coiled-coil region" evidence="1">
    <location>
        <begin position="418"/>
        <end position="452"/>
    </location>
</feature>
<comment type="caution">
    <text evidence="3">The sequence shown here is derived from an EMBL/GenBank/DDBJ whole genome shotgun (WGS) entry which is preliminary data.</text>
</comment>
<reference evidence="3 4" key="1">
    <citation type="submission" date="2024-10" db="EMBL/GenBank/DDBJ databases">
        <title>Updated reference genomes for cyclostephanoid diatoms.</title>
        <authorList>
            <person name="Roberts W.R."/>
            <person name="Alverson A.J."/>
        </authorList>
    </citation>
    <scope>NUCLEOTIDE SEQUENCE [LARGE SCALE GENOMIC DNA]</scope>
    <source>
        <strain evidence="3 4">AJA232-27</strain>
    </source>
</reference>
<protein>
    <submittedName>
        <fullName evidence="3">Uncharacterized protein</fullName>
    </submittedName>
</protein>
<keyword evidence="4" id="KW-1185">Reference proteome</keyword>
<feature type="region of interest" description="Disordered" evidence="2">
    <location>
        <begin position="372"/>
        <end position="397"/>
    </location>
</feature>
<organism evidence="3 4">
    <name type="scientific">Discostella pseudostelligera</name>
    <dbReference type="NCBI Taxonomy" id="259834"/>
    <lineage>
        <taxon>Eukaryota</taxon>
        <taxon>Sar</taxon>
        <taxon>Stramenopiles</taxon>
        <taxon>Ochrophyta</taxon>
        <taxon>Bacillariophyta</taxon>
        <taxon>Coscinodiscophyceae</taxon>
        <taxon>Thalassiosirophycidae</taxon>
        <taxon>Stephanodiscales</taxon>
        <taxon>Stephanodiscaceae</taxon>
        <taxon>Discostella</taxon>
    </lineage>
</organism>
<gene>
    <name evidence="3" type="ORF">ACHAWU_004202</name>
</gene>
<name>A0ABD3M823_9STRA</name>
<evidence type="ECO:0000256" key="2">
    <source>
        <dbReference type="SAM" id="MobiDB-lite"/>
    </source>
</evidence>
<feature type="compositionally biased region" description="Low complexity" evidence="2">
    <location>
        <begin position="20"/>
        <end position="37"/>
    </location>
</feature>
<accession>A0ABD3M823</accession>
<feature type="compositionally biased region" description="Low complexity" evidence="2">
    <location>
        <begin position="96"/>
        <end position="105"/>
    </location>
</feature>
<dbReference type="AlphaFoldDB" id="A0ABD3M823"/>
<feature type="region of interest" description="Disordered" evidence="2">
    <location>
        <begin position="313"/>
        <end position="355"/>
    </location>
</feature>
<evidence type="ECO:0000313" key="4">
    <source>
        <dbReference type="Proteomes" id="UP001530293"/>
    </source>
</evidence>
<keyword evidence="1" id="KW-0175">Coiled coil</keyword>
<sequence length="455" mass="49603">MFPAKPCQAGKFKPVKHPATKPFASTPSSSSAAAPTASDRRAQNYNKGSPRRRRGGGGRGGTLRGKSPSVSTASSPRKRQRPQGSIKQQLHKRQHQQQNNNAVRGSRGGGRGRGRGRGRGVGAGGCRLGDRFVAPKGAPFFTGDVAKLPTADFLPFFSNYCEVTKPINHEADLVSSPSSIREKVIPSALSGGGDVDNTTSFAEFAAESTLPTTITTSASQHDSKCLSPISSRKESLMTTAMEDEGQYDSSKDRMNEYSMSIHEIIYGCGSSGGDDCSGGTTDEQTKLEFHSTSNIVISEMDHYDCHWNNHASTAEQQQQQVEEDDEQKEKKQSIVEDNMGTLPPDDTSPVKISSDTYNMEGDAAKAVDCVNANKDSDDTSGNDDDGGIDDEDGGVDRNPVVIDKAYYKELCKQLTFALEKEKSDHRECQQELQRVKLECSELQQRFRDAQRLFQR</sequence>
<evidence type="ECO:0000313" key="3">
    <source>
        <dbReference type="EMBL" id="KAL3758121.1"/>
    </source>
</evidence>
<dbReference type="EMBL" id="JALLBG020000240">
    <property type="protein sequence ID" value="KAL3758121.1"/>
    <property type="molecule type" value="Genomic_DNA"/>
</dbReference>